<keyword evidence="2" id="KW-1185">Reference proteome</keyword>
<comment type="caution">
    <text evidence="1">The sequence shown here is derived from an EMBL/GenBank/DDBJ whole genome shotgun (WGS) entry which is preliminary data.</text>
</comment>
<dbReference type="PANTHER" id="PTHR47326">
    <property type="entry name" value="TRANSPOSABLE ELEMENT TC3 TRANSPOSASE-LIKE PROTEIN"/>
    <property type="match status" value="1"/>
</dbReference>
<dbReference type="PANTHER" id="PTHR47326:SF1">
    <property type="entry name" value="HTH PSQ-TYPE DOMAIN-CONTAINING PROTEIN"/>
    <property type="match status" value="1"/>
</dbReference>
<dbReference type="Gene3D" id="3.30.420.10">
    <property type="entry name" value="Ribonuclease H-like superfamily/Ribonuclease H"/>
    <property type="match status" value="1"/>
</dbReference>
<organism evidence="1 2">
    <name type="scientific">Periplaneta americana</name>
    <name type="common">American cockroach</name>
    <name type="synonym">Blatta americana</name>
    <dbReference type="NCBI Taxonomy" id="6978"/>
    <lineage>
        <taxon>Eukaryota</taxon>
        <taxon>Metazoa</taxon>
        <taxon>Ecdysozoa</taxon>
        <taxon>Arthropoda</taxon>
        <taxon>Hexapoda</taxon>
        <taxon>Insecta</taxon>
        <taxon>Pterygota</taxon>
        <taxon>Neoptera</taxon>
        <taxon>Polyneoptera</taxon>
        <taxon>Dictyoptera</taxon>
        <taxon>Blattodea</taxon>
        <taxon>Blattoidea</taxon>
        <taxon>Blattidae</taxon>
        <taxon>Blattinae</taxon>
        <taxon>Periplaneta</taxon>
    </lineage>
</organism>
<reference evidence="1 2" key="1">
    <citation type="journal article" date="2022" name="Allergy">
        <title>Genome assembly and annotation of Periplaneta americana reveal a comprehensive cockroach allergen profile.</title>
        <authorList>
            <person name="Wang L."/>
            <person name="Xiong Q."/>
            <person name="Saelim N."/>
            <person name="Wang L."/>
            <person name="Nong W."/>
            <person name="Wan A.T."/>
            <person name="Shi M."/>
            <person name="Liu X."/>
            <person name="Cao Q."/>
            <person name="Hui J.H.L."/>
            <person name="Sookrung N."/>
            <person name="Leung T.F."/>
            <person name="Tungtrongchitr A."/>
            <person name="Tsui S.K.W."/>
        </authorList>
    </citation>
    <scope>NUCLEOTIDE SEQUENCE [LARGE SCALE GENOMIC DNA]</scope>
    <source>
        <strain evidence="1">PWHHKU_190912</strain>
    </source>
</reference>
<proteinExistence type="predicted"/>
<dbReference type="InterPro" id="IPR036397">
    <property type="entry name" value="RNaseH_sf"/>
</dbReference>
<sequence>MSPGSNTENYPAFAHIGLRENPGKDPNQVICPERKSNPGHLVSRLDALTVTPQVWTFRYISVRIHSLRALPRTLRHLGRAFGMDPMLLGHIFGVRVEGLYWGLALRSSPRVYERIPNLTGEQSDGITVFRIPPMTSLMLHRCHTGAISLQRWWQSPSAAISESDWFFVDEIGNSEMVFGEMRQRIGHRLPGIHLTVGAKSRKNPNQCCVGVSLCDMYSNQDLAEIHFMYGKADGNAALARRLYQEMYPQRQCPDRKTFVPLHYNEAQFTRDGITNFHNQHVWEYENPLATVPSHHQVRFSLNMWAGIIDDRLVGPHVLVNILTGQAYTNFLENTILHVLGDTPLINRQHIHFLHDGAPAHFSLGTARRYLDRRFPDRWIGRGGPIAWPPRSPDLNLSISTCGAI</sequence>
<evidence type="ECO:0000313" key="1">
    <source>
        <dbReference type="EMBL" id="KAJ4431194.1"/>
    </source>
</evidence>
<protein>
    <recommendedName>
        <fullName evidence="3">Transposase</fullName>
    </recommendedName>
</protein>
<evidence type="ECO:0008006" key="3">
    <source>
        <dbReference type="Google" id="ProtNLM"/>
    </source>
</evidence>
<gene>
    <name evidence="1" type="ORF">ANN_19791</name>
</gene>
<name>A0ABQ8SBF0_PERAM</name>
<evidence type="ECO:0000313" key="2">
    <source>
        <dbReference type="Proteomes" id="UP001148838"/>
    </source>
</evidence>
<dbReference type="EMBL" id="JAJSOF020000031">
    <property type="protein sequence ID" value="KAJ4431194.1"/>
    <property type="molecule type" value="Genomic_DNA"/>
</dbReference>
<accession>A0ABQ8SBF0</accession>
<dbReference type="Proteomes" id="UP001148838">
    <property type="component" value="Unassembled WGS sequence"/>
</dbReference>